<dbReference type="Proteomes" id="UP001149090">
    <property type="component" value="Unassembled WGS sequence"/>
</dbReference>
<gene>
    <name evidence="9" type="ORF">M0811_03865</name>
</gene>
<dbReference type="InterPro" id="IPR023313">
    <property type="entry name" value="UBQ-conjugating_AS"/>
</dbReference>
<keyword evidence="4 7" id="KW-0833">Ubl conjugation pathway</keyword>
<proteinExistence type="inferred from homology"/>
<name>A0A9Q0LX61_ANAIG</name>
<dbReference type="EC" id="2.3.2.23" evidence="1"/>
<dbReference type="EMBL" id="JAPDFW010000011">
    <property type="protein sequence ID" value="KAJ5080380.1"/>
    <property type="molecule type" value="Genomic_DNA"/>
</dbReference>
<dbReference type="PROSITE" id="PS00183">
    <property type="entry name" value="UBC_1"/>
    <property type="match status" value="1"/>
</dbReference>
<dbReference type="PROSITE" id="PS50127">
    <property type="entry name" value="UBC_2"/>
    <property type="match status" value="1"/>
</dbReference>
<dbReference type="GO" id="GO:0061631">
    <property type="term" value="F:ubiquitin conjugating enzyme activity"/>
    <property type="evidence" value="ECO:0007669"/>
    <property type="project" value="UniProtKB-EC"/>
</dbReference>
<feature type="active site" description="Glycyl thioester intermediate" evidence="6">
    <location>
        <position position="85"/>
    </location>
</feature>
<accession>A0A9Q0LX61</accession>
<evidence type="ECO:0000256" key="7">
    <source>
        <dbReference type="RuleBase" id="RU362109"/>
    </source>
</evidence>
<dbReference type="AlphaFoldDB" id="A0A9Q0LX61"/>
<organism evidence="9 10">
    <name type="scientific">Anaeramoeba ignava</name>
    <name type="common">Anaerobic marine amoeba</name>
    <dbReference type="NCBI Taxonomy" id="1746090"/>
    <lineage>
        <taxon>Eukaryota</taxon>
        <taxon>Metamonada</taxon>
        <taxon>Anaeramoebidae</taxon>
        <taxon>Anaeramoeba</taxon>
    </lineage>
</organism>
<evidence type="ECO:0000256" key="5">
    <source>
        <dbReference type="ARBA" id="ARBA00022840"/>
    </source>
</evidence>
<dbReference type="OMA" id="TDRQKYD"/>
<dbReference type="SMART" id="SM00212">
    <property type="entry name" value="UBCc"/>
    <property type="match status" value="1"/>
</dbReference>
<comment type="similarity">
    <text evidence="7">Belongs to the ubiquitin-conjugating enzyme family.</text>
</comment>
<evidence type="ECO:0000256" key="4">
    <source>
        <dbReference type="ARBA" id="ARBA00022786"/>
    </source>
</evidence>
<reference evidence="9" key="1">
    <citation type="submission" date="2022-10" db="EMBL/GenBank/DDBJ databases">
        <title>Novel sulphate-reducing endosymbionts in the free-living metamonad Anaeramoeba.</title>
        <authorList>
            <person name="Jerlstrom-Hultqvist J."/>
            <person name="Cepicka I."/>
            <person name="Gallot-Lavallee L."/>
            <person name="Salas-Leiva D."/>
            <person name="Curtis B.A."/>
            <person name="Zahonova K."/>
            <person name="Pipaliya S."/>
            <person name="Dacks J."/>
            <person name="Roger A.J."/>
        </authorList>
    </citation>
    <scope>NUCLEOTIDE SEQUENCE</scope>
    <source>
        <strain evidence="9">BMAN</strain>
    </source>
</reference>
<keyword evidence="5 7" id="KW-0067">ATP-binding</keyword>
<evidence type="ECO:0000256" key="1">
    <source>
        <dbReference type="ARBA" id="ARBA00012486"/>
    </source>
</evidence>
<evidence type="ECO:0000313" key="9">
    <source>
        <dbReference type="EMBL" id="KAJ5080380.1"/>
    </source>
</evidence>
<dbReference type="Gene3D" id="3.10.110.10">
    <property type="entry name" value="Ubiquitin Conjugating Enzyme"/>
    <property type="match status" value="1"/>
</dbReference>
<dbReference type="GO" id="GO:0005524">
    <property type="term" value="F:ATP binding"/>
    <property type="evidence" value="ECO:0007669"/>
    <property type="project" value="UniProtKB-UniRule"/>
</dbReference>
<dbReference type="InterPro" id="IPR050113">
    <property type="entry name" value="Ub_conjugating_enzyme"/>
</dbReference>
<evidence type="ECO:0000256" key="6">
    <source>
        <dbReference type="PROSITE-ProRule" id="PRU10133"/>
    </source>
</evidence>
<sequence length="147" mass="16684">MAQKRLTGELKNMAKKPSTNVTAGPIGDDLLKWKATIQGPKDTPYEGGKFQLIMEFPNEYPFKAPKVKFTTKIYHPNVNSSGDICLDILRDEWAPSLTADYVLFTIVSLMQEPNPDTPLDADIAQIFKENRKKFDTTAKQWTKKYAK</sequence>
<evidence type="ECO:0000313" key="10">
    <source>
        <dbReference type="Proteomes" id="UP001149090"/>
    </source>
</evidence>
<dbReference type="FunFam" id="3.10.110.10:FF:000060">
    <property type="entry name" value="Ubiquitin conjugating enzyme (UbcB)"/>
    <property type="match status" value="1"/>
</dbReference>
<keyword evidence="2" id="KW-0808">Transferase</keyword>
<dbReference type="PANTHER" id="PTHR24067">
    <property type="entry name" value="UBIQUITIN-CONJUGATING ENZYME E2"/>
    <property type="match status" value="1"/>
</dbReference>
<dbReference type="Pfam" id="PF00179">
    <property type="entry name" value="UQ_con"/>
    <property type="match status" value="1"/>
</dbReference>
<evidence type="ECO:0000256" key="2">
    <source>
        <dbReference type="ARBA" id="ARBA00022679"/>
    </source>
</evidence>
<comment type="caution">
    <text evidence="9">The sequence shown here is derived from an EMBL/GenBank/DDBJ whole genome shotgun (WGS) entry which is preliminary data.</text>
</comment>
<dbReference type="InterPro" id="IPR000608">
    <property type="entry name" value="UBC"/>
</dbReference>
<dbReference type="OrthoDB" id="7851174at2759"/>
<keyword evidence="3 7" id="KW-0547">Nucleotide-binding</keyword>
<dbReference type="InterPro" id="IPR016135">
    <property type="entry name" value="UBQ-conjugating_enzyme/RWD"/>
</dbReference>
<evidence type="ECO:0000256" key="3">
    <source>
        <dbReference type="ARBA" id="ARBA00022741"/>
    </source>
</evidence>
<evidence type="ECO:0000259" key="8">
    <source>
        <dbReference type="PROSITE" id="PS50127"/>
    </source>
</evidence>
<dbReference type="SUPFAM" id="SSF54495">
    <property type="entry name" value="UBC-like"/>
    <property type="match status" value="1"/>
</dbReference>
<feature type="domain" description="UBC core" evidence="8">
    <location>
        <begin position="1"/>
        <end position="147"/>
    </location>
</feature>
<protein>
    <recommendedName>
        <fullName evidence="1">E2 ubiquitin-conjugating enzyme</fullName>
        <ecNumber evidence="1">2.3.2.23</ecNumber>
    </recommendedName>
</protein>
<keyword evidence="10" id="KW-1185">Reference proteome</keyword>